<proteinExistence type="predicted"/>
<dbReference type="EMBL" id="MU006702">
    <property type="protein sequence ID" value="KAF2632577.1"/>
    <property type="molecule type" value="Genomic_DNA"/>
</dbReference>
<name>A0ACB6SGG4_9PLEO</name>
<reference evidence="1" key="1">
    <citation type="journal article" date="2020" name="Stud. Mycol.">
        <title>101 Dothideomycetes genomes: a test case for predicting lifestyles and emergence of pathogens.</title>
        <authorList>
            <person name="Haridas S."/>
            <person name="Albert R."/>
            <person name="Binder M."/>
            <person name="Bloem J."/>
            <person name="Labutti K."/>
            <person name="Salamov A."/>
            <person name="Andreopoulos B."/>
            <person name="Baker S."/>
            <person name="Barry K."/>
            <person name="Bills G."/>
            <person name="Bluhm B."/>
            <person name="Cannon C."/>
            <person name="Castanera R."/>
            <person name="Culley D."/>
            <person name="Daum C."/>
            <person name="Ezra D."/>
            <person name="Gonzalez J."/>
            <person name="Henrissat B."/>
            <person name="Kuo A."/>
            <person name="Liang C."/>
            <person name="Lipzen A."/>
            <person name="Lutzoni F."/>
            <person name="Magnuson J."/>
            <person name="Mondo S."/>
            <person name="Nolan M."/>
            <person name="Ohm R."/>
            <person name="Pangilinan J."/>
            <person name="Park H.-J."/>
            <person name="Ramirez L."/>
            <person name="Alfaro M."/>
            <person name="Sun H."/>
            <person name="Tritt A."/>
            <person name="Yoshinaga Y."/>
            <person name="Zwiers L.-H."/>
            <person name="Turgeon B."/>
            <person name="Goodwin S."/>
            <person name="Spatafora J."/>
            <person name="Crous P."/>
            <person name="Grigoriev I."/>
        </authorList>
    </citation>
    <scope>NUCLEOTIDE SEQUENCE</scope>
    <source>
        <strain evidence="1">CBS 525.71</strain>
    </source>
</reference>
<keyword evidence="2" id="KW-1185">Reference proteome</keyword>
<dbReference type="Proteomes" id="UP000799754">
    <property type="component" value="Unassembled WGS sequence"/>
</dbReference>
<protein>
    <submittedName>
        <fullName evidence="1">Uncharacterized protein</fullName>
    </submittedName>
</protein>
<gene>
    <name evidence="1" type="ORF">BU25DRAFT_77785</name>
</gene>
<organism evidence="1 2">
    <name type="scientific">Macroventuria anomochaeta</name>
    <dbReference type="NCBI Taxonomy" id="301207"/>
    <lineage>
        <taxon>Eukaryota</taxon>
        <taxon>Fungi</taxon>
        <taxon>Dikarya</taxon>
        <taxon>Ascomycota</taxon>
        <taxon>Pezizomycotina</taxon>
        <taxon>Dothideomycetes</taxon>
        <taxon>Pleosporomycetidae</taxon>
        <taxon>Pleosporales</taxon>
        <taxon>Pleosporineae</taxon>
        <taxon>Didymellaceae</taxon>
        <taxon>Macroventuria</taxon>
    </lineage>
</organism>
<evidence type="ECO:0000313" key="2">
    <source>
        <dbReference type="Proteomes" id="UP000799754"/>
    </source>
</evidence>
<accession>A0ACB6SGG4</accession>
<comment type="caution">
    <text evidence="1">The sequence shown here is derived from an EMBL/GenBank/DDBJ whole genome shotgun (WGS) entry which is preliminary data.</text>
</comment>
<evidence type="ECO:0000313" key="1">
    <source>
        <dbReference type="EMBL" id="KAF2632577.1"/>
    </source>
</evidence>
<sequence length="159" mass="18547">MSWSFQLQKINQSFEKIAGWYYEFLQRTEGAFQALHQRVSRLEERQAWREPSDEQVERVLRKILAERFANDGPHQTDSMIKSNDFFVEDAKSRSTIGPIHIDAASLFVEPESVPSKAYAETFQMLEGRLTEYPCIHQEESAEKDAVDGRIKVEYERSIL</sequence>